<evidence type="ECO:0000313" key="2">
    <source>
        <dbReference type="EMBL" id="KAB4257587.1"/>
    </source>
</evidence>
<proteinExistence type="predicted"/>
<organism evidence="2 3">
    <name type="scientific">Bacteroides uniformis</name>
    <dbReference type="NCBI Taxonomy" id="820"/>
    <lineage>
        <taxon>Bacteria</taxon>
        <taxon>Pseudomonadati</taxon>
        <taxon>Bacteroidota</taxon>
        <taxon>Bacteroidia</taxon>
        <taxon>Bacteroidales</taxon>
        <taxon>Bacteroidaceae</taxon>
        <taxon>Bacteroides</taxon>
    </lineage>
</organism>
<dbReference type="AlphaFoldDB" id="A0A6I0LRL9"/>
<dbReference type="InterPro" id="IPR050114">
    <property type="entry name" value="UPF0173_UPF0282_UlaG_hydrolase"/>
</dbReference>
<feature type="signal peptide" evidence="1">
    <location>
        <begin position="1"/>
        <end position="22"/>
    </location>
</feature>
<dbReference type="PROSITE" id="PS51257">
    <property type="entry name" value="PROKAR_LIPOPROTEIN"/>
    <property type="match status" value="1"/>
</dbReference>
<protein>
    <submittedName>
        <fullName evidence="2">MBL fold metallo-hydrolase</fullName>
    </submittedName>
</protein>
<accession>A0A6I0LRL9</accession>
<feature type="chain" id="PRO_5030152776" evidence="1">
    <location>
        <begin position="23"/>
        <end position="243"/>
    </location>
</feature>
<sequence>MKIKMAITALITGLLLICSCNQNEPAIQNEPVLNEDDRAGHSVELLYMGQGSLRIVTETEKVIYIDPYAGEYSLAADLILVTHEHFDHNAIERVKNRQPDCRIIRSQDAVIDGRHHTFELGYVRVEAVEAGFNRYHDVRHCVGYVLTFTNGQKVYVSGDTSITDQMSEMSEMHIDYAFLCTDGVYNMGNDEAARAAEMIGARHNIPYHNSTTGNGEMFSLDAAERFAARNKLIIRPGETITIE</sequence>
<dbReference type="EMBL" id="WCTJ01000004">
    <property type="protein sequence ID" value="KAB4257587.1"/>
    <property type="molecule type" value="Genomic_DNA"/>
</dbReference>
<dbReference type="Gene3D" id="3.60.15.10">
    <property type="entry name" value="Ribonuclease Z/Hydroxyacylglutathione hydrolase-like"/>
    <property type="match status" value="1"/>
</dbReference>
<dbReference type="SUPFAM" id="SSF56281">
    <property type="entry name" value="Metallo-hydrolase/oxidoreductase"/>
    <property type="match status" value="1"/>
</dbReference>
<evidence type="ECO:0000256" key="1">
    <source>
        <dbReference type="SAM" id="SignalP"/>
    </source>
</evidence>
<dbReference type="Proteomes" id="UP000487989">
    <property type="component" value="Unassembled WGS sequence"/>
</dbReference>
<dbReference type="GO" id="GO:0016787">
    <property type="term" value="F:hydrolase activity"/>
    <property type="evidence" value="ECO:0007669"/>
    <property type="project" value="UniProtKB-KW"/>
</dbReference>
<comment type="caution">
    <text evidence="2">The sequence shown here is derived from an EMBL/GenBank/DDBJ whole genome shotgun (WGS) entry which is preliminary data.</text>
</comment>
<dbReference type="InterPro" id="IPR036866">
    <property type="entry name" value="RibonucZ/Hydroxyglut_hydro"/>
</dbReference>
<name>A0A6I0LRL9_BACUN</name>
<dbReference type="Pfam" id="PF13483">
    <property type="entry name" value="Lactamase_B_3"/>
    <property type="match status" value="1"/>
</dbReference>
<keyword evidence="2" id="KW-0378">Hydrolase</keyword>
<keyword evidence="1" id="KW-0732">Signal</keyword>
<gene>
    <name evidence="2" type="ORF">GAP48_03690</name>
</gene>
<dbReference type="PANTHER" id="PTHR43546:SF3">
    <property type="entry name" value="UPF0173 METAL-DEPENDENT HYDROLASE MJ1163"/>
    <property type="match status" value="1"/>
</dbReference>
<dbReference type="PANTHER" id="PTHR43546">
    <property type="entry name" value="UPF0173 METAL-DEPENDENT HYDROLASE MJ1163-RELATED"/>
    <property type="match status" value="1"/>
</dbReference>
<evidence type="ECO:0000313" key="3">
    <source>
        <dbReference type="Proteomes" id="UP000487989"/>
    </source>
</evidence>
<reference evidence="2 3" key="1">
    <citation type="journal article" date="2019" name="Nat. Med.">
        <title>A library of human gut bacterial isolates paired with longitudinal multiomics data enables mechanistic microbiome research.</title>
        <authorList>
            <person name="Poyet M."/>
            <person name="Groussin M."/>
            <person name="Gibbons S.M."/>
            <person name="Avila-Pacheco J."/>
            <person name="Jiang X."/>
            <person name="Kearney S.M."/>
            <person name="Perrotta A.R."/>
            <person name="Berdy B."/>
            <person name="Zhao S."/>
            <person name="Lieberman T.D."/>
            <person name="Swanson P.K."/>
            <person name="Smith M."/>
            <person name="Roesemann S."/>
            <person name="Alexander J.E."/>
            <person name="Rich S.A."/>
            <person name="Livny J."/>
            <person name="Vlamakis H."/>
            <person name="Clish C."/>
            <person name="Bullock K."/>
            <person name="Deik A."/>
            <person name="Scott J."/>
            <person name="Pierce K.A."/>
            <person name="Xavier R.J."/>
            <person name="Alm E.J."/>
        </authorList>
    </citation>
    <scope>NUCLEOTIDE SEQUENCE [LARGE SCALE GENOMIC DNA]</scope>
    <source>
        <strain evidence="2 3">BIOML-A3</strain>
    </source>
</reference>